<organism evidence="2 3">
    <name type="scientific">Nocardia terpenica</name>
    <dbReference type="NCBI Taxonomy" id="455432"/>
    <lineage>
        <taxon>Bacteria</taxon>
        <taxon>Bacillati</taxon>
        <taxon>Actinomycetota</taxon>
        <taxon>Actinomycetes</taxon>
        <taxon>Mycobacteriales</taxon>
        <taxon>Nocardiaceae</taxon>
        <taxon>Nocardia</taxon>
    </lineage>
</organism>
<feature type="domain" description="NADP-dependent oxidoreductase" evidence="1">
    <location>
        <begin position="16"/>
        <end position="319"/>
    </location>
</feature>
<reference evidence="2 3" key="1">
    <citation type="submission" date="2016-04" db="EMBL/GenBank/DDBJ databases">
        <authorList>
            <person name="Evans L.H."/>
            <person name="Alamgir A."/>
            <person name="Owens N."/>
            <person name="Weber N.D."/>
            <person name="Virtaneva K."/>
            <person name="Barbian K."/>
            <person name="Babar A."/>
            <person name="Rosenke K."/>
        </authorList>
    </citation>
    <scope>NUCLEOTIDE SEQUENCE [LARGE SCALE GENOMIC DNA]</scope>
    <source>
        <strain evidence="2 3">IFM 0406</strain>
    </source>
</reference>
<keyword evidence="3" id="KW-1185">Reference proteome</keyword>
<dbReference type="STRING" id="455432.AWN90_36740"/>
<dbReference type="AlphaFoldDB" id="A0A164LBM2"/>
<dbReference type="PANTHER" id="PTHR42686:SF1">
    <property type="entry name" value="GH17980P-RELATED"/>
    <property type="match status" value="1"/>
</dbReference>
<dbReference type="OrthoDB" id="9768793at2"/>
<dbReference type="Pfam" id="PF00248">
    <property type="entry name" value="Aldo_ket_red"/>
    <property type="match status" value="1"/>
</dbReference>
<dbReference type="InterPro" id="IPR020471">
    <property type="entry name" value="AKR"/>
</dbReference>
<protein>
    <submittedName>
        <fullName evidence="2">Aldo/keto reductase</fullName>
    </submittedName>
</protein>
<dbReference type="RefSeq" id="WP_067592625.1">
    <property type="nucleotide sequence ID" value="NZ_JABMCZ010000001.1"/>
</dbReference>
<dbReference type="EMBL" id="LWGR01000009">
    <property type="protein sequence ID" value="KZM72227.1"/>
    <property type="molecule type" value="Genomic_DNA"/>
</dbReference>
<comment type="caution">
    <text evidence="2">The sequence shown here is derived from an EMBL/GenBank/DDBJ whole genome shotgun (WGS) entry which is preliminary data.</text>
</comment>
<dbReference type="GO" id="GO:0016491">
    <property type="term" value="F:oxidoreductase activity"/>
    <property type="evidence" value="ECO:0007669"/>
    <property type="project" value="InterPro"/>
</dbReference>
<dbReference type="InterPro" id="IPR023210">
    <property type="entry name" value="NADP_OxRdtase_dom"/>
</dbReference>
<dbReference type="PANTHER" id="PTHR42686">
    <property type="entry name" value="GH17980P-RELATED"/>
    <property type="match status" value="1"/>
</dbReference>
<evidence type="ECO:0000259" key="1">
    <source>
        <dbReference type="Pfam" id="PF00248"/>
    </source>
</evidence>
<evidence type="ECO:0000313" key="2">
    <source>
        <dbReference type="EMBL" id="KZM72227.1"/>
    </source>
</evidence>
<name>A0A164LBM2_9NOCA</name>
<evidence type="ECO:0000313" key="3">
    <source>
        <dbReference type="Proteomes" id="UP000076512"/>
    </source>
</evidence>
<dbReference type="InterPro" id="IPR036812">
    <property type="entry name" value="NAD(P)_OxRdtase_dom_sf"/>
</dbReference>
<accession>A0A164LBM2</accession>
<sequence length="359" mass="39656">MITRTLGSSGIEVSGLGIGCWAIGGPDTNLGLPMGWGPVDESAAIAGLERAWESGVTLFDTADVYGHGRSERLLGQLVPLVQRERIQLVSKVGYFAGTAAHGYDPGHMRRQLEQTLDNLNTDWLDVYFFHHSEFGPDDERLELAIEMMNNFRTEGLIRAIGMRGPHRYAPDRLSTGPKANKEARFRELFDRIRPQVLAVRDNLLTPQTRSNSIFTFAEDHGCGVLINKPLSQGLLTGAYTTAEPRTFGPQDHRARKRWFTGDAVRVIEAGLDQVRALVGPESNDLVRIALWSCLMRSDNAAVLVGFSDPQQVQANIDCLGERPGDEILEQVRAIMADVQKQLDADGEVFVDEVSTGEQQ</sequence>
<proteinExistence type="predicted"/>
<gene>
    <name evidence="2" type="ORF">AWN90_36740</name>
</gene>
<dbReference type="Gene3D" id="3.20.20.100">
    <property type="entry name" value="NADP-dependent oxidoreductase domain"/>
    <property type="match status" value="1"/>
</dbReference>
<dbReference type="SUPFAM" id="SSF51430">
    <property type="entry name" value="NAD(P)-linked oxidoreductase"/>
    <property type="match status" value="1"/>
</dbReference>
<dbReference type="Proteomes" id="UP000076512">
    <property type="component" value="Unassembled WGS sequence"/>
</dbReference>
<dbReference type="GO" id="GO:0005829">
    <property type="term" value="C:cytosol"/>
    <property type="evidence" value="ECO:0007669"/>
    <property type="project" value="TreeGrafter"/>
</dbReference>